<proteinExistence type="predicted"/>
<reference evidence="1" key="1">
    <citation type="journal article" date="2014" name="Front. Microbiol.">
        <title>High frequency of phylogenetically diverse reductive dehalogenase-homologous genes in deep subseafloor sedimentary metagenomes.</title>
        <authorList>
            <person name="Kawai M."/>
            <person name="Futagami T."/>
            <person name="Toyoda A."/>
            <person name="Takaki Y."/>
            <person name="Nishi S."/>
            <person name="Hori S."/>
            <person name="Arai W."/>
            <person name="Tsubouchi T."/>
            <person name="Morono Y."/>
            <person name="Uchiyama I."/>
            <person name="Ito T."/>
            <person name="Fujiyama A."/>
            <person name="Inagaki F."/>
            <person name="Takami H."/>
        </authorList>
    </citation>
    <scope>NUCLEOTIDE SEQUENCE</scope>
    <source>
        <strain evidence="1">Expedition CK06-06</strain>
    </source>
</reference>
<name>X1L0V8_9ZZZZ</name>
<comment type="caution">
    <text evidence="1">The sequence shown here is derived from an EMBL/GenBank/DDBJ whole genome shotgun (WGS) entry which is preliminary data.</text>
</comment>
<sequence length="32" mass="3590">RYITSVLADGAQRAQVMARETLKEVKLKMGLI</sequence>
<feature type="non-terminal residue" evidence="1">
    <location>
        <position position="1"/>
    </location>
</feature>
<dbReference type="AlphaFoldDB" id="X1L0V8"/>
<evidence type="ECO:0000313" key="1">
    <source>
        <dbReference type="EMBL" id="GAI12603.1"/>
    </source>
</evidence>
<evidence type="ECO:0008006" key="2">
    <source>
        <dbReference type="Google" id="ProtNLM"/>
    </source>
</evidence>
<dbReference type="EMBL" id="BARV01005221">
    <property type="protein sequence ID" value="GAI12603.1"/>
    <property type="molecule type" value="Genomic_DNA"/>
</dbReference>
<accession>X1L0V8</accession>
<gene>
    <name evidence="1" type="ORF">S06H3_10992</name>
</gene>
<protein>
    <recommendedName>
        <fullName evidence="2">Tryptophan--tRNA ligase</fullName>
    </recommendedName>
</protein>
<organism evidence="1">
    <name type="scientific">marine sediment metagenome</name>
    <dbReference type="NCBI Taxonomy" id="412755"/>
    <lineage>
        <taxon>unclassified sequences</taxon>
        <taxon>metagenomes</taxon>
        <taxon>ecological metagenomes</taxon>
    </lineage>
</organism>